<name>A0A7X2T2T9_9FIRM</name>
<proteinExistence type="predicted"/>
<accession>A0A7X2T2T9</accession>
<dbReference type="GO" id="GO:0003700">
    <property type="term" value="F:DNA-binding transcription factor activity"/>
    <property type="evidence" value="ECO:0007669"/>
    <property type="project" value="InterPro"/>
</dbReference>
<dbReference type="InterPro" id="IPR014036">
    <property type="entry name" value="DeoR-like_C"/>
</dbReference>
<evidence type="ECO:0000256" key="1">
    <source>
        <dbReference type="ARBA" id="ARBA00023015"/>
    </source>
</evidence>
<protein>
    <submittedName>
        <fullName evidence="5">DeoR/GlpR transcriptional regulator</fullName>
    </submittedName>
</protein>
<dbReference type="InterPro" id="IPR037171">
    <property type="entry name" value="NagB/RpiA_transferase-like"/>
</dbReference>
<dbReference type="PROSITE" id="PS51000">
    <property type="entry name" value="HTH_DEOR_2"/>
    <property type="match status" value="1"/>
</dbReference>
<dbReference type="RefSeq" id="WP_154459315.1">
    <property type="nucleotide sequence ID" value="NZ_JAQYTQ010000021.1"/>
</dbReference>
<dbReference type="Proteomes" id="UP000470082">
    <property type="component" value="Unassembled WGS sequence"/>
</dbReference>
<dbReference type="Gene3D" id="3.40.50.1360">
    <property type="match status" value="1"/>
</dbReference>
<gene>
    <name evidence="5" type="ORF">FYJ50_01695</name>
</gene>
<dbReference type="PROSITE" id="PS00894">
    <property type="entry name" value="HTH_DEOR_1"/>
    <property type="match status" value="1"/>
</dbReference>
<dbReference type="SUPFAM" id="SSF46785">
    <property type="entry name" value="Winged helix' DNA-binding domain"/>
    <property type="match status" value="1"/>
</dbReference>
<dbReference type="InterPro" id="IPR036390">
    <property type="entry name" value="WH_DNA-bd_sf"/>
</dbReference>
<dbReference type="EMBL" id="VUMM01000002">
    <property type="protein sequence ID" value="MSS00844.1"/>
    <property type="molecule type" value="Genomic_DNA"/>
</dbReference>
<dbReference type="AlphaFoldDB" id="A0A7X2T2T9"/>
<dbReference type="PANTHER" id="PTHR30363:SF44">
    <property type="entry name" value="AGA OPERON TRANSCRIPTIONAL REPRESSOR-RELATED"/>
    <property type="match status" value="1"/>
</dbReference>
<dbReference type="SMART" id="SM00420">
    <property type="entry name" value="HTH_DEOR"/>
    <property type="match status" value="1"/>
</dbReference>
<dbReference type="InterPro" id="IPR050313">
    <property type="entry name" value="Carb_Metab_HTH_regulators"/>
</dbReference>
<dbReference type="SMART" id="SM01134">
    <property type="entry name" value="DeoRC"/>
    <property type="match status" value="1"/>
</dbReference>
<dbReference type="PANTHER" id="PTHR30363">
    <property type="entry name" value="HTH-TYPE TRANSCRIPTIONAL REGULATOR SRLR-RELATED"/>
    <property type="match status" value="1"/>
</dbReference>
<evidence type="ECO:0000256" key="2">
    <source>
        <dbReference type="ARBA" id="ARBA00023125"/>
    </source>
</evidence>
<evidence type="ECO:0000313" key="5">
    <source>
        <dbReference type="EMBL" id="MSS00844.1"/>
    </source>
</evidence>
<dbReference type="Gene3D" id="1.10.10.10">
    <property type="entry name" value="Winged helix-like DNA-binding domain superfamily/Winged helix DNA-binding domain"/>
    <property type="match status" value="1"/>
</dbReference>
<feature type="domain" description="HTH deoR-type" evidence="4">
    <location>
        <begin position="5"/>
        <end position="60"/>
    </location>
</feature>
<dbReference type="PRINTS" id="PR00037">
    <property type="entry name" value="HTHLACR"/>
</dbReference>
<comment type="caution">
    <text evidence="5">The sequence shown here is derived from an EMBL/GenBank/DDBJ whole genome shotgun (WGS) entry which is preliminary data.</text>
</comment>
<organism evidence="5 6">
    <name type="scientific">Floccifex porci</name>
    <dbReference type="NCBI Taxonomy" id="2606629"/>
    <lineage>
        <taxon>Bacteria</taxon>
        <taxon>Bacillati</taxon>
        <taxon>Bacillota</taxon>
        <taxon>Erysipelotrichia</taxon>
        <taxon>Erysipelotrichales</taxon>
        <taxon>Erysipelotrichaceae</taxon>
        <taxon>Floccifex</taxon>
    </lineage>
</organism>
<keyword evidence="2" id="KW-0238">DNA-binding</keyword>
<keyword evidence="6" id="KW-1185">Reference proteome</keyword>
<dbReference type="GO" id="GO:0003677">
    <property type="term" value="F:DNA binding"/>
    <property type="evidence" value="ECO:0007669"/>
    <property type="project" value="UniProtKB-KW"/>
</dbReference>
<keyword evidence="3" id="KW-0804">Transcription</keyword>
<evidence type="ECO:0000256" key="3">
    <source>
        <dbReference type="ARBA" id="ARBA00023163"/>
    </source>
</evidence>
<reference evidence="5 6" key="1">
    <citation type="submission" date="2019-08" db="EMBL/GenBank/DDBJ databases">
        <title>In-depth cultivation of the pig gut microbiome towards novel bacterial diversity and tailored functional studies.</title>
        <authorList>
            <person name="Wylensek D."/>
            <person name="Hitch T.C.A."/>
            <person name="Clavel T."/>
        </authorList>
    </citation>
    <scope>NUCLEOTIDE SEQUENCE [LARGE SCALE GENOMIC DNA]</scope>
    <source>
        <strain evidence="5 6">LKV-178-WT-2G</strain>
    </source>
</reference>
<dbReference type="InterPro" id="IPR036388">
    <property type="entry name" value="WH-like_DNA-bd_sf"/>
</dbReference>
<dbReference type="SUPFAM" id="SSF100950">
    <property type="entry name" value="NagB/RpiA/CoA transferase-like"/>
    <property type="match status" value="1"/>
</dbReference>
<evidence type="ECO:0000259" key="4">
    <source>
        <dbReference type="PROSITE" id="PS51000"/>
    </source>
</evidence>
<dbReference type="InterPro" id="IPR018356">
    <property type="entry name" value="Tscrpt_reg_HTH_DeoR_CS"/>
</dbReference>
<dbReference type="Pfam" id="PF00455">
    <property type="entry name" value="DeoRC"/>
    <property type="match status" value="1"/>
</dbReference>
<dbReference type="InterPro" id="IPR001034">
    <property type="entry name" value="DeoR_HTH"/>
</dbReference>
<keyword evidence="1" id="KW-0805">Transcription regulation</keyword>
<sequence length="254" mass="29336">MSKKKDERQTQIRNILLQEGRIKIVDLAKLLKVTPETLRNDLNEMEQQNIVIREHGYARMDNSLGELPVYLRSQEHPKEKRKVVFRAFQEIKDGQVVYLDSGSTIILGIQYITMKKDLTIVTNSLPLALECAKMNLRIVFAGGNVLNEGLRCYGFFADEVINRINIDVAILGTDGIMNCDGFTHNDMREVGFKRHIINRSKKIIAVCDRYKFQKEAPFIYCKFSEIDQLITNELTKEELEQVKDIKNIIQIKEA</sequence>
<dbReference type="Pfam" id="PF08220">
    <property type="entry name" value="HTH_DeoR"/>
    <property type="match status" value="1"/>
</dbReference>
<evidence type="ECO:0000313" key="6">
    <source>
        <dbReference type="Proteomes" id="UP000470082"/>
    </source>
</evidence>